<dbReference type="SMART" id="SM00448">
    <property type="entry name" value="REC"/>
    <property type="match status" value="1"/>
</dbReference>
<dbReference type="SUPFAM" id="SSF52172">
    <property type="entry name" value="CheY-like"/>
    <property type="match status" value="1"/>
</dbReference>
<evidence type="ECO:0000313" key="3">
    <source>
        <dbReference type="EMBL" id="RFO94797.1"/>
    </source>
</evidence>
<protein>
    <submittedName>
        <fullName evidence="3">Response regulator</fullName>
    </submittedName>
</protein>
<dbReference type="InterPro" id="IPR011006">
    <property type="entry name" value="CheY-like_superfamily"/>
</dbReference>
<dbReference type="PROSITE" id="PS50110">
    <property type="entry name" value="RESPONSE_REGULATORY"/>
    <property type="match status" value="1"/>
</dbReference>
<dbReference type="EMBL" id="QFZK01000030">
    <property type="protein sequence ID" value="RFO94797.1"/>
    <property type="molecule type" value="Genomic_DNA"/>
</dbReference>
<dbReference type="PANTHER" id="PTHR43228">
    <property type="entry name" value="TWO-COMPONENT RESPONSE REGULATOR"/>
    <property type="match status" value="1"/>
</dbReference>
<dbReference type="Proteomes" id="UP000260665">
    <property type="component" value="Unassembled WGS sequence"/>
</dbReference>
<dbReference type="OrthoDB" id="9800897at2"/>
<accession>A0A3E1R681</accession>
<name>A0A3E1R681_9BURK</name>
<evidence type="ECO:0000256" key="1">
    <source>
        <dbReference type="PROSITE-ProRule" id="PRU00169"/>
    </source>
</evidence>
<dbReference type="PANTHER" id="PTHR43228:SF1">
    <property type="entry name" value="TWO-COMPONENT RESPONSE REGULATOR ARR22"/>
    <property type="match status" value="1"/>
</dbReference>
<dbReference type="RefSeq" id="WP_117180247.1">
    <property type="nucleotide sequence ID" value="NZ_QFZK01000030.1"/>
</dbReference>
<dbReference type="Gene3D" id="3.40.50.2300">
    <property type="match status" value="1"/>
</dbReference>
<organism evidence="3 4">
    <name type="scientific">Rhodoferax lacus</name>
    <dbReference type="NCBI Taxonomy" id="2184758"/>
    <lineage>
        <taxon>Bacteria</taxon>
        <taxon>Pseudomonadati</taxon>
        <taxon>Pseudomonadota</taxon>
        <taxon>Betaproteobacteria</taxon>
        <taxon>Burkholderiales</taxon>
        <taxon>Comamonadaceae</taxon>
        <taxon>Rhodoferax</taxon>
    </lineage>
</organism>
<feature type="domain" description="Response regulatory" evidence="2">
    <location>
        <begin position="9"/>
        <end position="128"/>
    </location>
</feature>
<dbReference type="Pfam" id="PF00072">
    <property type="entry name" value="Response_reg"/>
    <property type="match status" value="1"/>
</dbReference>
<proteinExistence type="predicted"/>
<reference evidence="3 4" key="1">
    <citation type="submission" date="2018-05" db="EMBL/GenBank/DDBJ databases">
        <title>Rhodoferax soyangensis sp.nov., isolated from an oligotrophic freshwater lake.</title>
        <authorList>
            <person name="Park M."/>
        </authorList>
    </citation>
    <scope>NUCLEOTIDE SEQUENCE [LARGE SCALE GENOMIC DNA]</scope>
    <source>
        <strain evidence="3 4">IMCC26218</strain>
    </source>
</reference>
<gene>
    <name evidence="3" type="ORF">DIC66_21530</name>
</gene>
<dbReference type="InterPro" id="IPR001789">
    <property type="entry name" value="Sig_transdc_resp-reg_receiver"/>
</dbReference>
<dbReference type="GO" id="GO:0000160">
    <property type="term" value="P:phosphorelay signal transduction system"/>
    <property type="evidence" value="ECO:0007669"/>
    <property type="project" value="InterPro"/>
</dbReference>
<keyword evidence="4" id="KW-1185">Reference proteome</keyword>
<evidence type="ECO:0000313" key="4">
    <source>
        <dbReference type="Proteomes" id="UP000260665"/>
    </source>
</evidence>
<keyword evidence="1" id="KW-0597">Phosphoprotein</keyword>
<sequence length="129" mass="14351">MAKILSKLRVLLVDDEPIMRRLVMELLLQIGIHQIHEAGDGKGALVEAIKFQPDLVLSDIHMDPMDGIEFVKRLRALPNPYFAHVPVIMMTADTSKDTLTEVLPLGIKGYMIKPPTLEALKAKIKSAVN</sequence>
<dbReference type="InterPro" id="IPR052048">
    <property type="entry name" value="ST_Response_Regulator"/>
</dbReference>
<comment type="caution">
    <text evidence="3">The sequence shown here is derived from an EMBL/GenBank/DDBJ whole genome shotgun (WGS) entry which is preliminary data.</text>
</comment>
<evidence type="ECO:0000259" key="2">
    <source>
        <dbReference type="PROSITE" id="PS50110"/>
    </source>
</evidence>
<dbReference type="AlphaFoldDB" id="A0A3E1R681"/>
<feature type="modified residue" description="4-aspartylphosphate" evidence="1">
    <location>
        <position position="59"/>
    </location>
</feature>